<accession>A0ABV8PNK8</accession>
<dbReference type="Pfam" id="PF05635">
    <property type="entry name" value="23S_rRNA_IVP"/>
    <property type="match status" value="1"/>
</dbReference>
<evidence type="ECO:0000313" key="1">
    <source>
        <dbReference type="EMBL" id="MFC4221632.1"/>
    </source>
</evidence>
<name>A0ABV8PNK8_9FLAO</name>
<sequence>MGNFKTFEELECWKASRILRNFVKDEILSLLPKDERFELCSQIKRSARSVGNNIAEGFGRFNFQENIQFCRMARGSLNETLDHMIIAKDEGYITSEKLNNYRELHNRTLKILNGYIKYLKDAKQGKYQ</sequence>
<gene>
    <name evidence="1" type="ORF">ACFOWS_15880</name>
</gene>
<organism evidence="1 2">
    <name type="scientific">Flagellimonas marina</name>
    <dbReference type="NCBI Taxonomy" id="1775168"/>
    <lineage>
        <taxon>Bacteria</taxon>
        <taxon>Pseudomonadati</taxon>
        <taxon>Bacteroidota</taxon>
        <taxon>Flavobacteriia</taxon>
        <taxon>Flavobacteriales</taxon>
        <taxon>Flavobacteriaceae</taxon>
        <taxon>Flagellimonas</taxon>
    </lineage>
</organism>
<dbReference type="CDD" id="cd16377">
    <property type="entry name" value="23S_rRNA_IVP_like"/>
    <property type="match status" value="1"/>
</dbReference>
<dbReference type="InterPro" id="IPR036583">
    <property type="entry name" value="23S_rRNA_IVS_sf"/>
</dbReference>
<evidence type="ECO:0000313" key="2">
    <source>
        <dbReference type="Proteomes" id="UP001595841"/>
    </source>
</evidence>
<dbReference type="InterPro" id="IPR012657">
    <property type="entry name" value="23S_rRNA-intervening_sequence"/>
</dbReference>
<reference evidence="2" key="1">
    <citation type="journal article" date="2019" name="Int. J. Syst. Evol. Microbiol.">
        <title>The Global Catalogue of Microorganisms (GCM) 10K type strain sequencing project: providing services to taxonomists for standard genome sequencing and annotation.</title>
        <authorList>
            <consortium name="The Broad Institute Genomics Platform"/>
            <consortium name="The Broad Institute Genome Sequencing Center for Infectious Disease"/>
            <person name="Wu L."/>
            <person name="Ma J."/>
        </authorList>
    </citation>
    <scope>NUCLEOTIDE SEQUENCE [LARGE SCALE GENOMIC DNA]</scope>
    <source>
        <strain evidence="2">CGMCC 1.15774</strain>
    </source>
</reference>
<proteinExistence type="predicted"/>
<dbReference type="Proteomes" id="UP001595841">
    <property type="component" value="Unassembled WGS sequence"/>
</dbReference>
<dbReference type="NCBIfam" id="TIGR02436">
    <property type="entry name" value="four helix bundle protein"/>
    <property type="match status" value="1"/>
</dbReference>
<keyword evidence="2" id="KW-1185">Reference proteome</keyword>
<protein>
    <submittedName>
        <fullName evidence="1">Four helix bundle protein</fullName>
    </submittedName>
</protein>
<comment type="caution">
    <text evidence="1">The sequence shown here is derived from an EMBL/GenBank/DDBJ whole genome shotgun (WGS) entry which is preliminary data.</text>
</comment>
<dbReference type="SUPFAM" id="SSF158446">
    <property type="entry name" value="IVS-encoded protein-like"/>
    <property type="match status" value="1"/>
</dbReference>
<dbReference type="RefSeq" id="WP_379766640.1">
    <property type="nucleotide sequence ID" value="NZ_JBHSCL010000009.1"/>
</dbReference>
<dbReference type="Gene3D" id="1.20.1440.60">
    <property type="entry name" value="23S rRNA-intervening sequence"/>
    <property type="match status" value="1"/>
</dbReference>
<dbReference type="EMBL" id="JBHSCL010000009">
    <property type="protein sequence ID" value="MFC4221632.1"/>
    <property type="molecule type" value="Genomic_DNA"/>
</dbReference>
<dbReference type="PANTHER" id="PTHR38471:SF2">
    <property type="entry name" value="FOUR HELIX BUNDLE PROTEIN"/>
    <property type="match status" value="1"/>
</dbReference>
<dbReference type="PANTHER" id="PTHR38471">
    <property type="entry name" value="FOUR HELIX BUNDLE PROTEIN"/>
    <property type="match status" value="1"/>
</dbReference>